<dbReference type="HOGENOM" id="CLU_031864_5_0_9"/>
<comment type="cofactor">
    <cofactor evidence="1">
        <name>FAD</name>
        <dbReference type="ChEBI" id="CHEBI:57692"/>
    </cofactor>
</comment>
<dbReference type="PRINTS" id="PR00469">
    <property type="entry name" value="PNDRDTASEII"/>
</dbReference>
<reference evidence="6 7" key="1">
    <citation type="submission" date="2011-09" db="EMBL/GenBank/DDBJ databases">
        <title>The Genome Sequence of Bacillus smithii 7_3_47FAA.</title>
        <authorList>
            <consortium name="The Broad Institute Genome Sequencing Platform"/>
            <person name="Earl A."/>
            <person name="Ward D."/>
            <person name="Feldgarden M."/>
            <person name="Gevers D."/>
            <person name="Daigneault M."/>
            <person name="Strauss J."/>
            <person name="Allen-Vercoe E."/>
            <person name="Young S.K."/>
            <person name="Zeng Q."/>
            <person name="Gargeya S."/>
            <person name="Fitzgerald M."/>
            <person name="Haas B."/>
            <person name="Abouelleil A."/>
            <person name="Alvarado L."/>
            <person name="Arachchi H.M."/>
            <person name="Berlin A."/>
            <person name="Brown A."/>
            <person name="Chapman S.B."/>
            <person name="Chen Z."/>
            <person name="Dunbar C."/>
            <person name="Freedman E."/>
            <person name="Gearin G."/>
            <person name="Goldberg J."/>
            <person name="Griggs A."/>
            <person name="Gujja S."/>
            <person name="Heiman D."/>
            <person name="Howarth C."/>
            <person name="Larson L."/>
            <person name="Lui A."/>
            <person name="MacDonald P.J.P."/>
            <person name="Montmayeur A."/>
            <person name="Murphy C."/>
            <person name="Neiman D."/>
            <person name="Pearson M."/>
            <person name="Priest M."/>
            <person name="Roberts A."/>
            <person name="Saif S."/>
            <person name="Shea T."/>
            <person name="Shenoy N."/>
            <person name="Sisk P."/>
            <person name="Stolte C."/>
            <person name="Sykes S."/>
            <person name="Wortman J."/>
            <person name="Nusbaum C."/>
            <person name="Birren B."/>
        </authorList>
    </citation>
    <scope>NUCLEOTIDE SEQUENCE [LARGE SCALE GENOMIC DNA]</scope>
    <source>
        <strain evidence="6 7">7_3_47FAA</strain>
    </source>
</reference>
<keyword evidence="4" id="KW-0560">Oxidoreductase</keyword>
<dbReference type="SUPFAM" id="SSF51905">
    <property type="entry name" value="FAD/NAD(P)-binding domain"/>
    <property type="match status" value="1"/>
</dbReference>
<dbReference type="Gene3D" id="3.50.50.60">
    <property type="entry name" value="FAD/NAD(P)-binding domain"/>
    <property type="match status" value="2"/>
</dbReference>
<dbReference type="EMBL" id="ACWF01000069">
    <property type="protein sequence ID" value="EHL78458.1"/>
    <property type="molecule type" value="Genomic_DNA"/>
</dbReference>
<dbReference type="InterPro" id="IPR050097">
    <property type="entry name" value="Ferredoxin-NADP_redctase_2"/>
</dbReference>
<dbReference type="AlphaFoldDB" id="G9QK96"/>
<feature type="domain" description="FAD/NAD(P)-binding" evidence="5">
    <location>
        <begin position="3"/>
        <end position="284"/>
    </location>
</feature>
<evidence type="ECO:0000256" key="2">
    <source>
        <dbReference type="ARBA" id="ARBA00011738"/>
    </source>
</evidence>
<sequence>MTYDCIIIGGGIAGLQAAIQLGRYQHRVLVIDADQGRSVLCRSFHNLLGWPDGVSGRTLRTIGRNQAEKLGIEFRKGWVVDARSESDEFLLFCDDGSSFRAKRLLFATGVMDRLPPFPNIIPCLGISAYICPDCDGFEVKGQRVIVMGSGDAGANLALALTYFTTDIFYVDHEQAGISQRVMEKLRHKNIHYVPVPIKEVLADGSQFKGVHLMNGGWIPAGRCFLGFSGNEVRSALAEKLGVQLHKNRHILTDPRTKMTNVKYVWAAGDVTVHSEQTAIAMGDGIQAAIWIHKSLISNVLENMH</sequence>
<dbReference type="InterPro" id="IPR036188">
    <property type="entry name" value="FAD/NAD-bd_sf"/>
</dbReference>
<dbReference type="Pfam" id="PF07992">
    <property type="entry name" value="Pyr_redox_2"/>
    <property type="match status" value="1"/>
</dbReference>
<accession>G9QK96</accession>
<keyword evidence="7" id="KW-1185">Reference proteome</keyword>
<gene>
    <name evidence="6" type="ORF">HMPREF1015_01635</name>
</gene>
<proteinExistence type="predicted"/>
<evidence type="ECO:0000313" key="7">
    <source>
        <dbReference type="Proteomes" id="UP000011747"/>
    </source>
</evidence>
<evidence type="ECO:0000256" key="1">
    <source>
        <dbReference type="ARBA" id="ARBA00001974"/>
    </source>
</evidence>
<keyword evidence="3" id="KW-0285">Flavoprotein</keyword>
<dbReference type="PANTHER" id="PTHR48105">
    <property type="entry name" value="THIOREDOXIN REDUCTASE 1-RELATED-RELATED"/>
    <property type="match status" value="1"/>
</dbReference>
<organism evidence="6 7">
    <name type="scientific">Bacillus smithii 7_3_47FAA</name>
    <dbReference type="NCBI Taxonomy" id="665952"/>
    <lineage>
        <taxon>Bacteria</taxon>
        <taxon>Bacillati</taxon>
        <taxon>Bacillota</taxon>
        <taxon>Bacilli</taxon>
        <taxon>Bacillales</taxon>
        <taxon>Bacillaceae</taxon>
        <taxon>Bacillus</taxon>
    </lineage>
</organism>
<dbReference type="RefSeq" id="WP_003353738.1">
    <property type="nucleotide sequence ID" value="NZ_JH414748.1"/>
</dbReference>
<dbReference type="GO" id="GO:0016491">
    <property type="term" value="F:oxidoreductase activity"/>
    <property type="evidence" value="ECO:0007669"/>
    <property type="project" value="UniProtKB-KW"/>
</dbReference>
<comment type="caution">
    <text evidence="6">The sequence shown here is derived from an EMBL/GenBank/DDBJ whole genome shotgun (WGS) entry which is preliminary data.</text>
</comment>
<evidence type="ECO:0000256" key="3">
    <source>
        <dbReference type="ARBA" id="ARBA00022630"/>
    </source>
</evidence>
<protein>
    <recommendedName>
        <fullName evidence="5">FAD/NAD(P)-binding domain-containing protein</fullName>
    </recommendedName>
</protein>
<dbReference type="PATRIC" id="fig|665952.3.peg.1433"/>
<dbReference type="PRINTS" id="PR00368">
    <property type="entry name" value="FADPNR"/>
</dbReference>
<dbReference type="Proteomes" id="UP000011747">
    <property type="component" value="Unassembled WGS sequence"/>
</dbReference>
<evidence type="ECO:0000259" key="5">
    <source>
        <dbReference type="Pfam" id="PF07992"/>
    </source>
</evidence>
<evidence type="ECO:0000313" key="6">
    <source>
        <dbReference type="EMBL" id="EHL78458.1"/>
    </source>
</evidence>
<evidence type="ECO:0000256" key="4">
    <source>
        <dbReference type="ARBA" id="ARBA00023002"/>
    </source>
</evidence>
<dbReference type="InterPro" id="IPR023753">
    <property type="entry name" value="FAD/NAD-binding_dom"/>
</dbReference>
<comment type="subunit">
    <text evidence="2">Homodimer.</text>
</comment>
<name>G9QK96_9BACI</name>